<dbReference type="AlphaFoldDB" id="D1QTR4"/>
<accession>D1QTR4</accession>
<comment type="caution">
    <text evidence="1">The sequence shown here is derived from an EMBL/GenBank/DDBJ whole genome shotgun (WGS) entry which is preliminary data.</text>
</comment>
<sequence length="40" mass="4495">MISVTLRGKVTEIAKQEGRSENIEGMKSLHFYAEMASQSH</sequence>
<dbReference type="Proteomes" id="UP000004079">
    <property type="component" value="Unassembled WGS sequence"/>
</dbReference>
<organism evidence="1 2">
    <name type="scientific">Segatella oris F0302</name>
    <dbReference type="NCBI Taxonomy" id="649760"/>
    <lineage>
        <taxon>Bacteria</taxon>
        <taxon>Pseudomonadati</taxon>
        <taxon>Bacteroidota</taxon>
        <taxon>Bacteroidia</taxon>
        <taxon>Bacteroidales</taxon>
        <taxon>Prevotellaceae</taxon>
        <taxon>Segatella</taxon>
    </lineage>
</organism>
<evidence type="ECO:0000313" key="2">
    <source>
        <dbReference type="Proteomes" id="UP000004079"/>
    </source>
</evidence>
<dbReference type="HOGENOM" id="CLU_3294406_0_0_10"/>
<proteinExistence type="predicted"/>
<gene>
    <name evidence="1" type="ORF">HMPREF0971_02393</name>
</gene>
<evidence type="ECO:0000313" key="1">
    <source>
        <dbReference type="EMBL" id="EFB31244.1"/>
    </source>
</evidence>
<reference evidence="1 2" key="1">
    <citation type="submission" date="2009-11" db="EMBL/GenBank/DDBJ databases">
        <authorList>
            <person name="Weinstock G."/>
            <person name="Sodergren E."/>
            <person name="Clifton S."/>
            <person name="Fulton L."/>
            <person name="Fulton B."/>
            <person name="Courtney L."/>
            <person name="Fronick C."/>
            <person name="Harrison M."/>
            <person name="Strong C."/>
            <person name="Farmer C."/>
            <person name="Delahaunty K."/>
            <person name="Markovic C."/>
            <person name="Hall O."/>
            <person name="Minx P."/>
            <person name="Tomlinson C."/>
            <person name="Mitreva M."/>
            <person name="Nelson J."/>
            <person name="Hou S."/>
            <person name="Wollam A."/>
            <person name="Pepin K.H."/>
            <person name="Johnson M."/>
            <person name="Bhonagiri V."/>
            <person name="Nash W.E."/>
            <person name="Warren W."/>
            <person name="Chinwalla A."/>
            <person name="Mardis E.R."/>
            <person name="Wilson R.K."/>
        </authorList>
    </citation>
    <scope>NUCLEOTIDE SEQUENCE [LARGE SCALE GENOMIC DNA]</scope>
    <source>
        <strain evidence="1 2">F0302</strain>
    </source>
</reference>
<dbReference type="RefSeq" id="WP_004374488.1">
    <property type="nucleotide sequence ID" value="NZ_GG703887.1"/>
</dbReference>
<dbReference type="EMBL" id="ACUZ02000039">
    <property type="protein sequence ID" value="EFB31244.1"/>
    <property type="molecule type" value="Genomic_DNA"/>
</dbReference>
<protein>
    <submittedName>
        <fullName evidence="1">Uncharacterized protein</fullName>
    </submittedName>
</protein>
<name>D1QTR4_9BACT</name>